<dbReference type="InterPro" id="IPR040151">
    <property type="entry name" value="Gfd2/YDR514C-like"/>
</dbReference>
<dbReference type="EMBL" id="JAESVG020000003">
    <property type="protein sequence ID" value="KAG8628620.1"/>
    <property type="molecule type" value="Genomic_DNA"/>
</dbReference>
<keyword evidence="4" id="KW-1185">Reference proteome</keyword>
<dbReference type="GO" id="GO:0005634">
    <property type="term" value="C:nucleus"/>
    <property type="evidence" value="ECO:0007669"/>
    <property type="project" value="TreeGrafter"/>
</dbReference>
<feature type="domain" description="Gfd2/YDR514C-like C-terminal" evidence="2">
    <location>
        <begin position="41"/>
        <end position="230"/>
    </location>
</feature>
<organism evidence="3 4">
    <name type="scientific">Elsinoe batatas</name>
    <dbReference type="NCBI Taxonomy" id="2601811"/>
    <lineage>
        <taxon>Eukaryota</taxon>
        <taxon>Fungi</taxon>
        <taxon>Dikarya</taxon>
        <taxon>Ascomycota</taxon>
        <taxon>Pezizomycotina</taxon>
        <taxon>Dothideomycetes</taxon>
        <taxon>Dothideomycetidae</taxon>
        <taxon>Myriangiales</taxon>
        <taxon>Elsinoaceae</taxon>
        <taxon>Elsinoe</taxon>
    </lineage>
</organism>
<accession>A0A8K0PDZ2</accession>
<dbReference type="InterPro" id="IPR048519">
    <property type="entry name" value="Gfd2/YDR514C-like_C"/>
</dbReference>
<dbReference type="PANTHER" id="PTHR28083">
    <property type="entry name" value="GOOD FOR FULL DBP5 ACTIVITY PROTEIN 2"/>
    <property type="match status" value="1"/>
</dbReference>
<dbReference type="Gene3D" id="3.30.420.10">
    <property type="entry name" value="Ribonuclease H-like superfamily/Ribonuclease H"/>
    <property type="match status" value="1"/>
</dbReference>
<dbReference type="InterPro" id="IPR012337">
    <property type="entry name" value="RNaseH-like_sf"/>
</dbReference>
<dbReference type="AlphaFoldDB" id="A0A8K0PDZ2"/>
<dbReference type="OrthoDB" id="5953249at2759"/>
<evidence type="ECO:0000313" key="3">
    <source>
        <dbReference type="EMBL" id="KAG8628620.1"/>
    </source>
</evidence>
<protein>
    <recommendedName>
        <fullName evidence="2">Gfd2/YDR514C-like C-terminal domain-containing protein</fullName>
    </recommendedName>
</protein>
<dbReference type="GO" id="GO:0003676">
    <property type="term" value="F:nucleic acid binding"/>
    <property type="evidence" value="ECO:0007669"/>
    <property type="project" value="InterPro"/>
</dbReference>
<dbReference type="Pfam" id="PF21762">
    <property type="entry name" value="DEDDh_C"/>
    <property type="match status" value="1"/>
</dbReference>
<evidence type="ECO:0000259" key="2">
    <source>
        <dbReference type="Pfam" id="PF21762"/>
    </source>
</evidence>
<dbReference type="PANTHER" id="PTHR28083:SF1">
    <property type="entry name" value="GOOD FOR FULL DBP5 ACTIVITY PROTEIN 2"/>
    <property type="match status" value="1"/>
</dbReference>
<name>A0A8K0PDZ2_9PEZI</name>
<comment type="caution">
    <text evidence="3">The sequence shown here is derived from an EMBL/GenBank/DDBJ whole genome shotgun (WGS) entry which is preliminary data.</text>
</comment>
<gene>
    <name evidence="3" type="ORF">KVT40_002485</name>
</gene>
<dbReference type="SUPFAM" id="SSF53098">
    <property type="entry name" value="Ribonuclease H-like"/>
    <property type="match status" value="1"/>
</dbReference>
<feature type="compositionally biased region" description="Polar residues" evidence="1">
    <location>
        <begin position="271"/>
        <end position="286"/>
    </location>
</feature>
<evidence type="ECO:0000313" key="4">
    <source>
        <dbReference type="Proteomes" id="UP000809789"/>
    </source>
</evidence>
<feature type="region of interest" description="Disordered" evidence="1">
    <location>
        <begin position="247"/>
        <end position="286"/>
    </location>
</feature>
<dbReference type="InterPro" id="IPR036397">
    <property type="entry name" value="RNaseH_sf"/>
</dbReference>
<sequence length="286" mass="31819">MPNPCNDLGQLGSLLGLSSSDRIQDGAVNAVSSADRSGSLFVCVDLEAFEFDHTKILEVGVATLDSRDLRDLTTDDLVTTWLSKIKSEHYIVQERQHLVNKRYVKGCPEGFIFGQSKIIPVVKAQALLRQHLSDPRSLLSSDETVGDAEAPSVYIVAHGLKNDTTLMKNFGIANVYNLGLTGDIDTQRICSGKKKPAGLKKLLDAIDIPYEHLHNGGNDCTYTLQALVKMIHMHHYEREDLEKRLELLRHPPEEPKKKKQRRGPKGEGERSVTNVMRPTITNENAV</sequence>
<evidence type="ECO:0000256" key="1">
    <source>
        <dbReference type="SAM" id="MobiDB-lite"/>
    </source>
</evidence>
<reference evidence="3" key="1">
    <citation type="submission" date="2021-07" db="EMBL/GenBank/DDBJ databases">
        <title>Elsinoe batatas strain:CRI-CJ2 Genome sequencing and assembly.</title>
        <authorList>
            <person name="Huang L."/>
        </authorList>
    </citation>
    <scope>NUCLEOTIDE SEQUENCE</scope>
    <source>
        <strain evidence="3">CRI-CJ2</strain>
    </source>
</reference>
<feature type="compositionally biased region" description="Basic and acidic residues" evidence="1">
    <location>
        <begin position="247"/>
        <end position="256"/>
    </location>
</feature>
<dbReference type="Proteomes" id="UP000809789">
    <property type="component" value="Unassembled WGS sequence"/>
</dbReference>
<proteinExistence type="predicted"/>